<evidence type="ECO:0000313" key="1">
    <source>
        <dbReference type="EMBL" id="ANO49984.1"/>
    </source>
</evidence>
<name>A0A193LC60_9GAMM</name>
<keyword evidence="2" id="KW-1185">Reference proteome</keyword>
<proteinExistence type="predicted"/>
<organism evidence="1 2">
    <name type="scientific">Woeseia oceani</name>
    <dbReference type="NCBI Taxonomy" id="1548547"/>
    <lineage>
        <taxon>Bacteria</taxon>
        <taxon>Pseudomonadati</taxon>
        <taxon>Pseudomonadota</taxon>
        <taxon>Gammaproteobacteria</taxon>
        <taxon>Woeseiales</taxon>
        <taxon>Woeseiaceae</taxon>
        <taxon>Woeseia</taxon>
    </lineage>
</organism>
<reference evidence="1 2" key="1">
    <citation type="submission" date="2016-06" db="EMBL/GenBank/DDBJ databases">
        <title>Complete genome sequence of a deep-branching marine Gamma Proteobacterium Woeseia oceani type strain XK5.</title>
        <authorList>
            <person name="Mu D."/>
            <person name="Du Z."/>
        </authorList>
    </citation>
    <scope>NUCLEOTIDE SEQUENCE [LARGE SCALE GENOMIC DNA]</scope>
    <source>
        <strain evidence="1 2">XK5</strain>
    </source>
</reference>
<dbReference type="KEGG" id="woc:BA177_00995"/>
<evidence type="ECO:0000313" key="2">
    <source>
        <dbReference type="Proteomes" id="UP000092695"/>
    </source>
</evidence>
<accession>A0A193LC60</accession>
<dbReference type="EMBL" id="CP016268">
    <property type="protein sequence ID" value="ANO49984.1"/>
    <property type="molecule type" value="Genomic_DNA"/>
</dbReference>
<sequence length="148" mass="16702">MPSSETELFDALRLLRDMPLDLIAISDDLTLSDTVNVPFTKTIMHYPALIHVYEQLLQRATVAELDTQSTLIKGNAPFGHLMDHLDELLAAENSFRIDAEILQVIRELRIALFKELRTLSAVSTRTVIDMIVDHRAGSDLGSFRAKKR</sequence>
<gene>
    <name evidence="1" type="ORF">BA177_00995</name>
</gene>
<dbReference type="Proteomes" id="UP000092695">
    <property type="component" value="Chromosome"/>
</dbReference>
<protein>
    <submittedName>
        <fullName evidence="1">Uncharacterized protein</fullName>
    </submittedName>
</protein>
<dbReference type="RefSeq" id="WP_068611941.1">
    <property type="nucleotide sequence ID" value="NZ_CP016268.1"/>
</dbReference>
<dbReference type="AlphaFoldDB" id="A0A193LC60"/>